<dbReference type="GeneID" id="30964931"/>
<evidence type="ECO:0000313" key="2">
    <source>
        <dbReference type="Proteomes" id="UP000095038"/>
    </source>
</evidence>
<dbReference type="RefSeq" id="XP_020050671.1">
    <property type="nucleotide sequence ID" value="XM_020191295.1"/>
</dbReference>
<organism evidence="1 2">
    <name type="scientific">Ascoidea rubescens DSM 1968</name>
    <dbReference type="NCBI Taxonomy" id="1344418"/>
    <lineage>
        <taxon>Eukaryota</taxon>
        <taxon>Fungi</taxon>
        <taxon>Dikarya</taxon>
        <taxon>Ascomycota</taxon>
        <taxon>Saccharomycotina</taxon>
        <taxon>Saccharomycetes</taxon>
        <taxon>Ascoideaceae</taxon>
        <taxon>Ascoidea</taxon>
    </lineage>
</organism>
<protein>
    <submittedName>
        <fullName evidence="1">Uncharacterized protein</fullName>
    </submittedName>
</protein>
<proteinExistence type="predicted"/>
<keyword evidence="2" id="KW-1185">Reference proteome</keyword>
<evidence type="ECO:0000313" key="1">
    <source>
        <dbReference type="EMBL" id="ODV64364.1"/>
    </source>
</evidence>
<name>A0A1D2VRX5_9ASCO</name>
<dbReference type="EMBL" id="KV454475">
    <property type="protein sequence ID" value="ODV64364.1"/>
    <property type="molecule type" value="Genomic_DNA"/>
</dbReference>
<dbReference type="Proteomes" id="UP000095038">
    <property type="component" value="Unassembled WGS sequence"/>
</dbReference>
<sequence length="835" mass="97774">MKGLRTGSFARTKVCYKLQQNKSSSLTLGGFRLRLRPYAHIFRSYSSSLQSKQPQNTPIPSTDSRKTSSELFDLWSPLLLKSLDSLLIDDLLSIRKSNSIIISDINGFLAKLNQNLKLLKQIENLDITSNSIDGKHNLLIIYEKLFFILRLISSIYSSIDSSTKSQIQNNSQSTNYNLINLIVLNYAEKSINFYLKHHSLDKDNHNQYLTSLHSILSISTDLISNSNSFINVSILQNHLNTIIENLASMQNVSNNFDFLVLNFEKLRISLLCDYYKNLNQYNLLINHFWHSYNYLNSNYSNLLSNDTFYILNSILKLNQIIDYSLIKNDSLTVLQLLNLLHSKNSLNDYSSMHQYSLIKILNYSLIYDYYQILKFLIIHDFKLIQSQNKEILTKMLLLLAKNNDSILLQKISELIPKEKLKKNLKDLNFSKFYNISYYLQANLSFSSFIDPNFFITNSFITNENKTSVFTIEDFNPTDSMHFKSLIYDNILNLKQNFQKIDELIQSGQTINSNDIEFLNIYYNLTSKRIDNRIMITDYDNDLNYVLNSQIKDIIKQNSLKNKIKTGIKDFKYNGPSSKSELEAFRRPRVYNEFYTQYIINEILPLLNTKHAKFLFLYNLLQSCVVSSSFNQVLTCWYLNIPHNEQIFGNKDNLSSYISLILKSMGKEIEYYWNDLLISNEFFKLIKKRNQKSNGGKVEIAIYYKLINFSISVFQNSMKVDEKGDSDKADVSFRSILFYLTSYFEDYCYNDENRSIDLKIKYLINKLHAFLLKNRNLVIFVDILRTLVRDNQRVHEKSLDKNKFPSYELRSICLNEKADFDLLDKIIIINEDIIDE</sequence>
<gene>
    <name evidence="1" type="ORF">ASCRUDRAFT_6197</name>
</gene>
<dbReference type="InParanoid" id="A0A1D2VRX5"/>
<dbReference type="AlphaFoldDB" id="A0A1D2VRX5"/>
<reference evidence="2" key="1">
    <citation type="submission" date="2016-05" db="EMBL/GenBank/DDBJ databases">
        <title>Comparative genomics of biotechnologically important yeasts.</title>
        <authorList>
            <consortium name="DOE Joint Genome Institute"/>
            <person name="Riley R."/>
            <person name="Haridas S."/>
            <person name="Wolfe K.H."/>
            <person name="Lopes M.R."/>
            <person name="Hittinger C.T."/>
            <person name="Goker M."/>
            <person name="Salamov A."/>
            <person name="Wisecaver J."/>
            <person name="Long T.M."/>
            <person name="Aerts A.L."/>
            <person name="Barry K."/>
            <person name="Choi C."/>
            <person name="Clum A."/>
            <person name="Coughlan A.Y."/>
            <person name="Deshpande S."/>
            <person name="Douglass A.P."/>
            <person name="Hanson S.J."/>
            <person name="Klenk H.-P."/>
            <person name="Labutti K."/>
            <person name="Lapidus A."/>
            <person name="Lindquist E."/>
            <person name="Lipzen A."/>
            <person name="Meier-Kolthoff J.P."/>
            <person name="Ohm R.A."/>
            <person name="Otillar R.P."/>
            <person name="Pangilinan J."/>
            <person name="Peng Y."/>
            <person name="Rokas A."/>
            <person name="Rosa C.A."/>
            <person name="Scheuner C."/>
            <person name="Sibirny A.A."/>
            <person name="Slot J.C."/>
            <person name="Stielow J.B."/>
            <person name="Sun H."/>
            <person name="Kurtzman C.P."/>
            <person name="Blackwell M."/>
            <person name="Grigoriev I.V."/>
            <person name="Jeffries T.W."/>
        </authorList>
    </citation>
    <scope>NUCLEOTIDE SEQUENCE [LARGE SCALE GENOMIC DNA]</scope>
    <source>
        <strain evidence="2">DSM 1968</strain>
    </source>
</reference>
<accession>A0A1D2VRX5</accession>